<keyword evidence="5" id="KW-0458">Lysosome</keyword>
<feature type="non-terminal residue" evidence="8">
    <location>
        <position position="233"/>
    </location>
</feature>
<evidence type="ECO:0000256" key="4">
    <source>
        <dbReference type="ARBA" id="ARBA00023136"/>
    </source>
</evidence>
<feature type="region of interest" description="Disordered" evidence="7">
    <location>
        <begin position="162"/>
        <end position="233"/>
    </location>
</feature>
<evidence type="ECO:0000256" key="6">
    <source>
        <dbReference type="ARBA" id="ARBA00023288"/>
    </source>
</evidence>
<evidence type="ECO:0000256" key="1">
    <source>
        <dbReference type="ARBA" id="ARBA00004122"/>
    </source>
</evidence>
<name>A0A1Y2B506_9FUNG</name>
<comment type="similarity">
    <text evidence="2">Belongs to the BORCS5 family.</text>
</comment>
<evidence type="ECO:0000256" key="5">
    <source>
        <dbReference type="ARBA" id="ARBA00023228"/>
    </source>
</evidence>
<dbReference type="CDD" id="cd22789">
    <property type="entry name" value="BORCS5-like"/>
    <property type="match status" value="1"/>
</dbReference>
<keyword evidence="6" id="KW-0449">Lipoprotein</keyword>
<protein>
    <recommendedName>
        <fullName evidence="3">BLOC-1-related complex subunit 5</fullName>
    </recommendedName>
</protein>
<proteinExistence type="inferred from homology"/>
<dbReference type="Proteomes" id="UP000193642">
    <property type="component" value="Unassembled WGS sequence"/>
</dbReference>
<dbReference type="PANTHER" id="PTHR31634">
    <property type="entry name" value="BLOC-1-RELATED COMPLEX SUBUNIT 5"/>
    <property type="match status" value="1"/>
</dbReference>
<comment type="subcellular location">
    <subcellularLocation>
        <location evidence="1">Lysosome membrane</location>
        <topology evidence="1">Lipid-anchor</topology>
        <orientation evidence="1">Cytoplasmic side</orientation>
    </subcellularLocation>
</comment>
<accession>A0A1Y2B506</accession>
<dbReference type="AlphaFoldDB" id="A0A1Y2B506"/>
<dbReference type="EMBL" id="MCGO01000085">
    <property type="protein sequence ID" value="ORY29918.1"/>
    <property type="molecule type" value="Genomic_DNA"/>
</dbReference>
<dbReference type="GO" id="GO:0099078">
    <property type="term" value="C:BORC complex"/>
    <property type="evidence" value="ECO:0007669"/>
    <property type="project" value="TreeGrafter"/>
</dbReference>
<keyword evidence="4" id="KW-0472">Membrane</keyword>
<organism evidence="8 9">
    <name type="scientific">Rhizoclosmatium globosum</name>
    <dbReference type="NCBI Taxonomy" id="329046"/>
    <lineage>
        <taxon>Eukaryota</taxon>
        <taxon>Fungi</taxon>
        <taxon>Fungi incertae sedis</taxon>
        <taxon>Chytridiomycota</taxon>
        <taxon>Chytridiomycota incertae sedis</taxon>
        <taxon>Chytridiomycetes</taxon>
        <taxon>Chytridiales</taxon>
        <taxon>Chytriomycetaceae</taxon>
        <taxon>Rhizoclosmatium</taxon>
    </lineage>
</organism>
<dbReference type="OrthoDB" id="2150640at2759"/>
<evidence type="ECO:0000256" key="2">
    <source>
        <dbReference type="ARBA" id="ARBA00010235"/>
    </source>
</evidence>
<dbReference type="GO" id="GO:0032418">
    <property type="term" value="P:lysosome localization"/>
    <property type="evidence" value="ECO:0007669"/>
    <property type="project" value="InterPro"/>
</dbReference>
<gene>
    <name evidence="8" type="ORF">BCR33DRAFT_724539</name>
</gene>
<dbReference type="STRING" id="329046.A0A1Y2B506"/>
<evidence type="ECO:0000256" key="3">
    <source>
        <dbReference type="ARBA" id="ARBA00022300"/>
    </source>
</evidence>
<evidence type="ECO:0000256" key="7">
    <source>
        <dbReference type="SAM" id="MobiDB-lite"/>
    </source>
</evidence>
<sequence>MSQHIVTVNEATTNTDEDPDLVRIAAIQRTLPLISPADLNPSQTSFFDIFTFNPKPKTDSEFAIDPKPLSNILVDVRKHYSNVTKNVVDTQKQIGDRVKETDEFAADLITTLSTRINQAKGRLDVVNRVASIQDAAINSRTMLDDIMLSIANLDPFLLPNERLDSPENLTRYPRLTKLRSTSPPPRRMASPSPDRSAASSPGGSSLLSMSPSRAINIPPRKSSLGASDRGESF</sequence>
<dbReference type="PANTHER" id="PTHR31634:SF2">
    <property type="entry name" value="BLOC-1-RELATED COMPLEX SUBUNIT 5"/>
    <property type="match status" value="1"/>
</dbReference>
<feature type="compositionally biased region" description="Low complexity" evidence="7">
    <location>
        <begin position="187"/>
        <end position="214"/>
    </location>
</feature>
<keyword evidence="9" id="KW-1185">Reference proteome</keyword>
<dbReference type="InterPro" id="IPR018780">
    <property type="entry name" value="TBORCS5"/>
</dbReference>
<evidence type="ECO:0000313" key="8">
    <source>
        <dbReference type="EMBL" id="ORY29918.1"/>
    </source>
</evidence>
<evidence type="ECO:0000313" key="9">
    <source>
        <dbReference type="Proteomes" id="UP000193642"/>
    </source>
</evidence>
<dbReference type="GO" id="GO:0072384">
    <property type="term" value="P:organelle transport along microtubule"/>
    <property type="evidence" value="ECO:0007669"/>
    <property type="project" value="TreeGrafter"/>
</dbReference>
<dbReference type="Pfam" id="PF10158">
    <property type="entry name" value="LOH1CR12"/>
    <property type="match status" value="1"/>
</dbReference>
<reference evidence="8 9" key="1">
    <citation type="submission" date="2016-07" db="EMBL/GenBank/DDBJ databases">
        <title>Pervasive Adenine N6-methylation of Active Genes in Fungi.</title>
        <authorList>
            <consortium name="DOE Joint Genome Institute"/>
            <person name="Mondo S.J."/>
            <person name="Dannebaum R.O."/>
            <person name="Kuo R.C."/>
            <person name="Labutti K."/>
            <person name="Haridas S."/>
            <person name="Kuo A."/>
            <person name="Salamov A."/>
            <person name="Ahrendt S.R."/>
            <person name="Lipzen A."/>
            <person name="Sullivan W."/>
            <person name="Andreopoulos W.B."/>
            <person name="Clum A."/>
            <person name="Lindquist E."/>
            <person name="Daum C."/>
            <person name="Ramamoorthy G.K."/>
            <person name="Gryganskyi A."/>
            <person name="Culley D."/>
            <person name="Magnuson J.K."/>
            <person name="James T.Y."/>
            <person name="O'Malley M.A."/>
            <person name="Stajich J.E."/>
            <person name="Spatafora J.W."/>
            <person name="Visel A."/>
            <person name="Grigoriev I.V."/>
        </authorList>
    </citation>
    <scope>NUCLEOTIDE SEQUENCE [LARGE SCALE GENOMIC DNA]</scope>
    <source>
        <strain evidence="8 9">JEL800</strain>
    </source>
</reference>
<comment type="caution">
    <text evidence="8">The sequence shown here is derived from an EMBL/GenBank/DDBJ whole genome shotgun (WGS) entry which is preliminary data.</text>
</comment>